<protein>
    <submittedName>
        <fullName evidence="16">TonB-dependent receptor</fullName>
    </submittedName>
</protein>
<keyword evidence="2 11" id="KW-0813">Transport</keyword>
<keyword evidence="7" id="KW-0406">Ion transport</keyword>
<evidence type="ECO:0000256" key="3">
    <source>
        <dbReference type="ARBA" id="ARBA00022452"/>
    </source>
</evidence>
<keyword evidence="10 11" id="KW-0998">Cell outer membrane</keyword>
<dbReference type="RefSeq" id="WP_191323648.1">
    <property type="nucleotide sequence ID" value="NZ_BMZP01000005.1"/>
</dbReference>
<comment type="caution">
    <text evidence="16">The sequence shown here is derived from an EMBL/GenBank/DDBJ whole genome shotgun (WGS) entry which is preliminary data.</text>
</comment>
<evidence type="ECO:0000256" key="1">
    <source>
        <dbReference type="ARBA" id="ARBA00004571"/>
    </source>
</evidence>
<evidence type="ECO:0000256" key="10">
    <source>
        <dbReference type="ARBA" id="ARBA00023237"/>
    </source>
</evidence>
<feature type="domain" description="TonB-dependent receptor-like beta-barrel" evidence="14">
    <location>
        <begin position="298"/>
        <end position="786"/>
    </location>
</feature>
<dbReference type="PANTHER" id="PTHR32552">
    <property type="entry name" value="FERRICHROME IRON RECEPTOR-RELATED"/>
    <property type="match status" value="1"/>
</dbReference>
<evidence type="ECO:0000256" key="8">
    <source>
        <dbReference type="ARBA" id="ARBA00023077"/>
    </source>
</evidence>
<keyword evidence="8 12" id="KW-0798">TonB box</keyword>
<dbReference type="Gene3D" id="2.170.130.10">
    <property type="entry name" value="TonB-dependent receptor, plug domain"/>
    <property type="match status" value="1"/>
</dbReference>
<keyword evidence="4" id="KW-0410">Iron transport</keyword>
<dbReference type="EMBL" id="JBHRYE010000012">
    <property type="protein sequence ID" value="MFC3671558.1"/>
    <property type="molecule type" value="Genomic_DNA"/>
</dbReference>
<keyword evidence="17" id="KW-1185">Reference proteome</keyword>
<dbReference type="InterPro" id="IPR039426">
    <property type="entry name" value="TonB-dep_rcpt-like"/>
</dbReference>
<name>A0ABV7V381_9SPHN</name>
<evidence type="ECO:0000256" key="2">
    <source>
        <dbReference type="ARBA" id="ARBA00022448"/>
    </source>
</evidence>
<keyword evidence="13" id="KW-0732">Signal</keyword>
<keyword evidence="3 11" id="KW-1134">Transmembrane beta strand</keyword>
<keyword evidence="5 11" id="KW-0812">Transmembrane</keyword>
<keyword evidence="6" id="KW-0408">Iron</keyword>
<dbReference type="InterPro" id="IPR012910">
    <property type="entry name" value="Plug_dom"/>
</dbReference>
<keyword evidence="16" id="KW-0675">Receptor</keyword>
<keyword evidence="9 11" id="KW-0472">Membrane</keyword>
<dbReference type="InterPro" id="IPR036942">
    <property type="entry name" value="Beta-barrel_TonB_sf"/>
</dbReference>
<gene>
    <name evidence="16" type="ORF">ACFOOT_08970</name>
</gene>
<evidence type="ECO:0000256" key="6">
    <source>
        <dbReference type="ARBA" id="ARBA00023004"/>
    </source>
</evidence>
<feature type="domain" description="TonB-dependent receptor plug" evidence="15">
    <location>
        <begin position="60"/>
        <end position="164"/>
    </location>
</feature>
<proteinExistence type="inferred from homology"/>
<evidence type="ECO:0000256" key="7">
    <source>
        <dbReference type="ARBA" id="ARBA00023065"/>
    </source>
</evidence>
<dbReference type="InterPro" id="IPR037066">
    <property type="entry name" value="Plug_dom_sf"/>
</dbReference>
<feature type="signal peptide" evidence="13">
    <location>
        <begin position="1"/>
        <end position="22"/>
    </location>
</feature>
<dbReference type="PANTHER" id="PTHR32552:SF81">
    <property type="entry name" value="TONB-DEPENDENT OUTER MEMBRANE RECEPTOR"/>
    <property type="match status" value="1"/>
</dbReference>
<evidence type="ECO:0000256" key="12">
    <source>
        <dbReference type="RuleBase" id="RU003357"/>
    </source>
</evidence>
<evidence type="ECO:0000256" key="9">
    <source>
        <dbReference type="ARBA" id="ARBA00023136"/>
    </source>
</evidence>
<accession>A0ABV7V381</accession>
<comment type="similarity">
    <text evidence="11 12">Belongs to the TonB-dependent receptor family.</text>
</comment>
<evidence type="ECO:0000256" key="5">
    <source>
        <dbReference type="ARBA" id="ARBA00022692"/>
    </source>
</evidence>
<evidence type="ECO:0000313" key="16">
    <source>
        <dbReference type="EMBL" id="MFC3671558.1"/>
    </source>
</evidence>
<evidence type="ECO:0000313" key="17">
    <source>
        <dbReference type="Proteomes" id="UP001595683"/>
    </source>
</evidence>
<sequence length="816" mass="87881">MKRISTACLISAVALAASAAHAQSAPAAPAPAQEPAKAGSDDVTMPDIIVTATRDKTLLSKTPIALTAITGDGLRSKGVTNPTALGDQVPGLSIDRTNGLQITIRGVTSTDGTEKGNPSAAFLADGVYLARPQQADVSFMDVDHVEVLKGPQGTLYGRNTTAGVINVITKRPNFDRVSVEGNVGAGNYNAYNADAAFNLPVNDWAAFRLSLNYDTRDNFVKGVANDPNYNKKFRTNISARLQGLFKLGDRGDLLLRGSYSRLTGSRDSSVPFSNFYQISDNPNGGRTATWAPIGDTRQSLTTPLLSANFNTPFSYTSDGTTYTSLTTHQYGGGDQSSFKPNVHDVAYNLDGEFNYDFGGIKATYLGSIRQYEAHENSNVLSGGVNLPGTFDGDYTQQSHELRLASSGDGPLKIQGGLYYFREESRIAFYIYNLLPAVFGNNFIYGFPQHTISSTKGAFTQGTYKITDKVRLTAGIRYTADDLSRYGHTVHINTLAGQPLVGGQYTLDPAAGGGRSYVNDATVKGRKVTWRVGFDADVLSGLLYGSIASGYKVGGFGDGCSTGGAGQSLVTSQGERCDYSTVVTGTNTLKYGDQKAIYYEPETLIDYELGFRGRVTPWMKIDTNLFLYDYKNMQLSAVIPVNGANQTVTTNAGKARVLGWEFETQFFPTRDLNMTLGIDLTDGHYTQFCPSGLVNGTCAINYAGQKLDRTPATVIYGGVNYTVPVGDGNVVASVYSRYSSAYAVTVFGDTGSYWLKLWTPSRSRTQASLTYNAPHDTWYASAFIKNIENKVSVVTGNATSLTMSDPRTFGVRAGVKF</sequence>
<evidence type="ECO:0000256" key="11">
    <source>
        <dbReference type="PROSITE-ProRule" id="PRU01360"/>
    </source>
</evidence>
<feature type="chain" id="PRO_5047538988" evidence="13">
    <location>
        <begin position="23"/>
        <end position="816"/>
    </location>
</feature>
<dbReference type="SUPFAM" id="SSF56935">
    <property type="entry name" value="Porins"/>
    <property type="match status" value="1"/>
</dbReference>
<dbReference type="Gene3D" id="2.40.170.20">
    <property type="entry name" value="TonB-dependent receptor, beta-barrel domain"/>
    <property type="match status" value="1"/>
</dbReference>
<evidence type="ECO:0000256" key="13">
    <source>
        <dbReference type="SAM" id="SignalP"/>
    </source>
</evidence>
<evidence type="ECO:0000259" key="14">
    <source>
        <dbReference type="Pfam" id="PF00593"/>
    </source>
</evidence>
<reference evidence="17" key="1">
    <citation type="journal article" date="2019" name="Int. J. Syst. Evol. Microbiol.">
        <title>The Global Catalogue of Microorganisms (GCM) 10K type strain sequencing project: providing services to taxonomists for standard genome sequencing and annotation.</title>
        <authorList>
            <consortium name="The Broad Institute Genomics Platform"/>
            <consortium name="The Broad Institute Genome Sequencing Center for Infectious Disease"/>
            <person name="Wu L."/>
            <person name="Ma J."/>
        </authorList>
    </citation>
    <scope>NUCLEOTIDE SEQUENCE [LARGE SCALE GENOMIC DNA]</scope>
    <source>
        <strain evidence="17">KCTC 42224</strain>
    </source>
</reference>
<evidence type="ECO:0000256" key="4">
    <source>
        <dbReference type="ARBA" id="ARBA00022496"/>
    </source>
</evidence>
<dbReference type="Pfam" id="PF00593">
    <property type="entry name" value="TonB_dep_Rec_b-barrel"/>
    <property type="match status" value="1"/>
</dbReference>
<dbReference type="Proteomes" id="UP001595683">
    <property type="component" value="Unassembled WGS sequence"/>
</dbReference>
<dbReference type="InterPro" id="IPR000531">
    <property type="entry name" value="Beta-barrel_TonB"/>
</dbReference>
<evidence type="ECO:0000259" key="15">
    <source>
        <dbReference type="Pfam" id="PF07715"/>
    </source>
</evidence>
<comment type="subcellular location">
    <subcellularLocation>
        <location evidence="1 11">Cell outer membrane</location>
        <topology evidence="1 11">Multi-pass membrane protein</topology>
    </subcellularLocation>
</comment>
<dbReference type="Pfam" id="PF07715">
    <property type="entry name" value="Plug"/>
    <property type="match status" value="1"/>
</dbReference>
<dbReference type="PROSITE" id="PS52016">
    <property type="entry name" value="TONB_DEPENDENT_REC_3"/>
    <property type="match status" value="1"/>
</dbReference>
<organism evidence="16 17">
    <name type="scientific">Novosphingobium pokkalii</name>
    <dbReference type="NCBI Taxonomy" id="1770194"/>
    <lineage>
        <taxon>Bacteria</taxon>
        <taxon>Pseudomonadati</taxon>
        <taxon>Pseudomonadota</taxon>
        <taxon>Alphaproteobacteria</taxon>
        <taxon>Sphingomonadales</taxon>
        <taxon>Sphingomonadaceae</taxon>
        <taxon>Novosphingobium</taxon>
    </lineage>
</organism>